<organism evidence="2 3">
    <name type="scientific">Corynebacterium mendelii</name>
    <dbReference type="NCBI Taxonomy" id="2765362"/>
    <lineage>
        <taxon>Bacteria</taxon>
        <taxon>Bacillati</taxon>
        <taxon>Actinomycetota</taxon>
        <taxon>Actinomycetes</taxon>
        <taxon>Mycobacteriales</taxon>
        <taxon>Corynebacteriaceae</taxon>
        <taxon>Corynebacterium</taxon>
    </lineage>
</organism>
<dbReference type="EMBL" id="JAFLEQ010000008">
    <property type="protein sequence ID" value="MBN9644266.1"/>
    <property type="molecule type" value="Genomic_DNA"/>
</dbReference>
<reference evidence="2" key="1">
    <citation type="submission" date="2021-03" db="EMBL/GenBank/DDBJ databases">
        <authorList>
            <person name="Sun Q."/>
        </authorList>
    </citation>
    <scope>NUCLEOTIDE SEQUENCE</scope>
    <source>
        <strain evidence="2">CCM 8862</strain>
    </source>
</reference>
<evidence type="ECO:0000313" key="2">
    <source>
        <dbReference type="EMBL" id="MBN9644266.1"/>
    </source>
</evidence>
<feature type="domain" description="Cell wall-active antibiotics response LiaF-like C-terminal" evidence="1">
    <location>
        <begin position="104"/>
        <end position="161"/>
    </location>
</feature>
<keyword evidence="3" id="KW-1185">Reference proteome</keyword>
<dbReference type="Proteomes" id="UP000664332">
    <property type="component" value="Unassembled WGS sequence"/>
</dbReference>
<dbReference type="PANTHER" id="PTHR40763:SF5">
    <property type="entry name" value="MEMBRANE PROTEIN"/>
    <property type="match status" value="1"/>
</dbReference>
<dbReference type="InterPro" id="IPR024425">
    <property type="entry name" value="LiaF-like_C"/>
</dbReference>
<name>A0A939E240_9CORY</name>
<evidence type="ECO:0000259" key="1">
    <source>
        <dbReference type="Pfam" id="PF09922"/>
    </source>
</evidence>
<dbReference type="AlphaFoldDB" id="A0A939E240"/>
<comment type="caution">
    <text evidence="2">The sequence shown here is derived from an EMBL/GenBank/DDBJ whole genome shotgun (WGS) entry which is preliminary data.</text>
</comment>
<evidence type="ECO:0000313" key="3">
    <source>
        <dbReference type="Proteomes" id="UP000664332"/>
    </source>
</evidence>
<sequence length="194" mass="20283">MASTGAPQPTNEPLPADSPVRHRAQQLAVDAVGDGRITLGQFDDITKVIWAVDATAGDLQRVTAPVGPVTGAADTGARQPVAQSSFFSLMGDIIRSGEFTLAPHTSLTLIMGDVILDLTRARITADVSEITVLTVMGDVRVTIPETIGVEISGFGLLGDTTGKTFTPRPGSPTVKITVRSLLGDTTVTTEPARY</sequence>
<accession>A0A939E240</accession>
<dbReference type="PANTHER" id="PTHR40763">
    <property type="entry name" value="MEMBRANE PROTEIN-RELATED"/>
    <property type="match status" value="1"/>
</dbReference>
<proteinExistence type="predicted"/>
<protein>
    <recommendedName>
        <fullName evidence="1">Cell wall-active antibiotics response LiaF-like C-terminal domain-containing protein</fullName>
    </recommendedName>
</protein>
<gene>
    <name evidence="2" type="ORF">JZY06_06515</name>
</gene>
<dbReference type="RefSeq" id="WP_207278709.1">
    <property type="nucleotide sequence ID" value="NZ_JAFLEQ010000008.1"/>
</dbReference>
<dbReference type="Pfam" id="PF09922">
    <property type="entry name" value="LiaF-like_C"/>
    <property type="match status" value="1"/>
</dbReference>